<evidence type="ECO:0000313" key="3">
    <source>
        <dbReference type="Proteomes" id="UP000240638"/>
    </source>
</evidence>
<dbReference type="EMBL" id="PYUC01000020">
    <property type="protein sequence ID" value="PTB17300.1"/>
    <property type="molecule type" value="Genomic_DNA"/>
</dbReference>
<evidence type="ECO:0000313" key="2">
    <source>
        <dbReference type="EMBL" id="PTB17300.1"/>
    </source>
</evidence>
<dbReference type="AlphaFoldDB" id="A0A2T3XL96"/>
<organism evidence="2 3">
    <name type="scientific">Trinickia symbiotica</name>
    <dbReference type="NCBI Taxonomy" id="863227"/>
    <lineage>
        <taxon>Bacteria</taxon>
        <taxon>Pseudomonadati</taxon>
        <taxon>Pseudomonadota</taxon>
        <taxon>Betaproteobacteria</taxon>
        <taxon>Burkholderiales</taxon>
        <taxon>Burkholderiaceae</taxon>
        <taxon>Trinickia</taxon>
    </lineage>
</organism>
<dbReference type="RefSeq" id="WP_107153906.1">
    <property type="nucleotide sequence ID" value="NZ_PYUC01000020.1"/>
</dbReference>
<feature type="transmembrane region" description="Helical" evidence="1">
    <location>
        <begin position="130"/>
        <end position="148"/>
    </location>
</feature>
<keyword evidence="1" id="KW-0472">Membrane</keyword>
<keyword evidence="1" id="KW-1133">Transmembrane helix</keyword>
<accession>A0A2T3XL96</accession>
<keyword evidence="1" id="KW-0812">Transmembrane</keyword>
<comment type="caution">
    <text evidence="2">The sequence shown here is derived from an EMBL/GenBank/DDBJ whole genome shotgun (WGS) entry which is preliminary data.</text>
</comment>
<name>A0A2T3XL96_9BURK</name>
<sequence>MSDGGSTPADWKKLYDWYRQNTEALQEQVEAITDDLPKVRDECAALRESTESMTQTALLIQSHVRRAEDAWGKAEEVANSVGLTAASSATSAVAAAANDMVSSLGHATEHAWEVTAALKRTISFSRAISIAYFLLVFIVCLACSYLAYRKGVNDEAARHTEPTAERSATLMYYGAALEKMFQQGSAKDRQRLEQLYNRVTRSPP</sequence>
<dbReference type="Proteomes" id="UP000240638">
    <property type="component" value="Unassembled WGS sequence"/>
</dbReference>
<reference evidence="2 3" key="1">
    <citation type="submission" date="2018-03" db="EMBL/GenBank/DDBJ databases">
        <title>Whole genome analyses suggest that Burkholderia sensu lato contains two further novel genera in the rhizoxinica-symbiotica group Mycetohabitans gen. nov., and Trinickia gen. nov.: implications for the evolution of diazotrophy and nodulation in the Burkholderiaceae.</title>
        <authorList>
            <person name="Estrada De Los Santos P."/>
            <person name="Palmer M."/>
            <person name="Chavez-Ramirez B."/>
            <person name="Steenkamp E.T."/>
            <person name="Hirsch A.M."/>
            <person name="Manyaka P."/>
            <person name="Maluk M."/>
            <person name="Lafos M."/>
            <person name="Crook M."/>
            <person name="Gross E."/>
            <person name="Simon M.F."/>
            <person name="Bueno Dos Reis Junior F."/>
            <person name="Poole P.S."/>
            <person name="Venter S.N."/>
            <person name="James E.K."/>
        </authorList>
    </citation>
    <scope>NUCLEOTIDE SEQUENCE [LARGE SCALE GENOMIC DNA]</scope>
    <source>
        <strain evidence="2 3">JPY-366</strain>
    </source>
</reference>
<evidence type="ECO:0008006" key="4">
    <source>
        <dbReference type="Google" id="ProtNLM"/>
    </source>
</evidence>
<proteinExistence type="predicted"/>
<gene>
    <name evidence="2" type="ORF">C9I57_28480</name>
</gene>
<protein>
    <recommendedName>
        <fullName evidence="4">Transmembrane protein</fullName>
    </recommendedName>
</protein>
<evidence type="ECO:0000256" key="1">
    <source>
        <dbReference type="SAM" id="Phobius"/>
    </source>
</evidence>